<protein>
    <submittedName>
        <fullName evidence="1">Uncharacterized protein</fullName>
    </submittedName>
</protein>
<proteinExistence type="predicted"/>
<evidence type="ECO:0000313" key="1">
    <source>
        <dbReference type="EMBL" id="KAI9918683.1"/>
    </source>
</evidence>
<sequence length="63" mass="7374">MTTLLELTLKRWRRNQVEGGYFGVRSISHSQPQMGHGHASIRLEGHWIQVGVLLEVRRDRQDH</sequence>
<gene>
    <name evidence="1" type="ORF">PsorP6_011385</name>
</gene>
<name>A0ACC0WIK1_9STRA</name>
<organism evidence="1 2">
    <name type="scientific">Peronosclerospora sorghi</name>
    <dbReference type="NCBI Taxonomy" id="230839"/>
    <lineage>
        <taxon>Eukaryota</taxon>
        <taxon>Sar</taxon>
        <taxon>Stramenopiles</taxon>
        <taxon>Oomycota</taxon>
        <taxon>Peronosporomycetes</taxon>
        <taxon>Peronosporales</taxon>
        <taxon>Peronosporaceae</taxon>
        <taxon>Peronosclerospora</taxon>
    </lineage>
</organism>
<reference evidence="1 2" key="1">
    <citation type="journal article" date="2022" name="bioRxiv">
        <title>The genome of the oomycete Peronosclerospora sorghi, a cosmopolitan pathogen of maize and sorghum, is inflated with dispersed pseudogenes.</title>
        <authorList>
            <person name="Fletcher K."/>
            <person name="Martin F."/>
            <person name="Isakeit T."/>
            <person name="Cavanaugh K."/>
            <person name="Magill C."/>
            <person name="Michelmore R."/>
        </authorList>
    </citation>
    <scope>NUCLEOTIDE SEQUENCE [LARGE SCALE GENOMIC DNA]</scope>
    <source>
        <strain evidence="1">P6</strain>
    </source>
</reference>
<dbReference type="EMBL" id="CM047591">
    <property type="protein sequence ID" value="KAI9918683.1"/>
    <property type="molecule type" value="Genomic_DNA"/>
</dbReference>
<dbReference type="Proteomes" id="UP001163321">
    <property type="component" value="Chromosome 12"/>
</dbReference>
<comment type="caution">
    <text evidence="1">The sequence shown here is derived from an EMBL/GenBank/DDBJ whole genome shotgun (WGS) entry which is preliminary data.</text>
</comment>
<evidence type="ECO:0000313" key="2">
    <source>
        <dbReference type="Proteomes" id="UP001163321"/>
    </source>
</evidence>
<accession>A0ACC0WIK1</accession>
<keyword evidence="2" id="KW-1185">Reference proteome</keyword>